<proteinExistence type="predicted"/>
<dbReference type="InterPro" id="IPR036412">
    <property type="entry name" value="HAD-like_sf"/>
</dbReference>
<dbReference type="AlphaFoldDB" id="A0AAV5GCE8"/>
<dbReference type="EMBL" id="BQKY01000001">
    <property type="protein sequence ID" value="GJN87509.1"/>
    <property type="molecule type" value="Genomic_DNA"/>
</dbReference>
<dbReference type="InterPro" id="IPR023214">
    <property type="entry name" value="HAD_sf"/>
</dbReference>
<evidence type="ECO:0000313" key="1">
    <source>
        <dbReference type="EMBL" id="GJN87509.1"/>
    </source>
</evidence>
<dbReference type="Proteomes" id="UP001342314">
    <property type="component" value="Unassembled WGS sequence"/>
</dbReference>
<dbReference type="NCBIfam" id="TIGR01681">
    <property type="entry name" value="HAD-SF-IIIC"/>
    <property type="match status" value="1"/>
</dbReference>
<protein>
    <recommendedName>
        <fullName evidence="3">Magnesium-dependent phosphatase-1</fullName>
    </recommendedName>
</protein>
<name>A0AAV5GCE8_9BASI</name>
<evidence type="ECO:0008006" key="3">
    <source>
        <dbReference type="Google" id="ProtNLM"/>
    </source>
</evidence>
<dbReference type="NCBIfam" id="TIGR01685">
    <property type="entry name" value="MDP-1"/>
    <property type="match status" value="1"/>
</dbReference>
<dbReference type="GO" id="GO:0003993">
    <property type="term" value="F:acid phosphatase activity"/>
    <property type="evidence" value="ECO:0007669"/>
    <property type="project" value="TreeGrafter"/>
</dbReference>
<sequence length="214" mass="24173">MSGAKSIVKLEGRLPKMVVFDLDFTLWDCWCDTHVSPPLKRRGTDLNKVYDKHNQPLSFYADVPQILLQLHHSNIHVAAASRTHAPRVARQILSELLLPGSHRDDANDPLKARASSKEGETVAAIKLFDSMEIYPGSKMEHFRELNKKTGVAFEDMIDDEMLSSSQVFFDDESRNREVAKLGVTFVLVHSGVTRQLFESGIDAWRKGASDRRPE</sequence>
<dbReference type="Gene3D" id="3.40.50.1000">
    <property type="entry name" value="HAD superfamily/HAD-like"/>
    <property type="match status" value="1"/>
</dbReference>
<dbReference type="SFLD" id="SFLDG01129">
    <property type="entry name" value="C1.5:_HAD__Beta-PGM__Phosphata"/>
    <property type="match status" value="1"/>
</dbReference>
<gene>
    <name evidence="1" type="ORF">Rhopal_000458-T1</name>
</gene>
<dbReference type="SFLD" id="SFLDS00003">
    <property type="entry name" value="Haloacid_Dehalogenase"/>
    <property type="match status" value="1"/>
</dbReference>
<accession>A0AAV5GCE8</accession>
<evidence type="ECO:0000313" key="2">
    <source>
        <dbReference type="Proteomes" id="UP001342314"/>
    </source>
</evidence>
<keyword evidence="2" id="KW-1185">Reference proteome</keyword>
<dbReference type="PANTHER" id="PTHR17901">
    <property type="entry name" value="MAGNESIUM-DEPENDENT PHOSPHATASE 1 MDP1"/>
    <property type="match status" value="1"/>
</dbReference>
<dbReference type="SFLD" id="SFLDG01131">
    <property type="entry name" value="C1.5.2:_MDP_Like"/>
    <property type="match status" value="1"/>
</dbReference>
<dbReference type="InterPro" id="IPR010033">
    <property type="entry name" value="HAD_SF_ppase_IIIC"/>
</dbReference>
<dbReference type="SUPFAM" id="SSF56784">
    <property type="entry name" value="HAD-like"/>
    <property type="match status" value="1"/>
</dbReference>
<dbReference type="PANTHER" id="PTHR17901:SF14">
    <property type="entry name" value="MAGNESIUM-DEPENDENT PHOSPHATASE 1"/>
    <property type="match status" value="1"/>
</dbReference>
<dbReference type="InterPro" id="IPR010036">
    <property type="entry name" value="MDP_1_eu_arc"/>
</dbReference>
<comment type="caution">
    <text evidence="1">The sequence shown here is derived from an EMBL/GenBank/DDBJ whole genome shotgun (WGS) entry which is preliminary data.</text>
</comment>
<dbReference type="Pfam" id="PF12689">
    <property type="entry name" value="Acid_PPase"/>
    <property type="match status" value="1"/>
</dbReference>
<reference evidence="1 2" key="1">
    <citation type="submission" date="2021-12" db="EMBL/GenBank/DDBJ databases">
        <title>High titer production of polyol ester of fatty acids by Rhodotorula paludigena BS15 towards product separation-free biomass refinery.</title>
        <authorList>
            <person name="Mano J."/>
            <person name="Ono H."/>
            <person name="Tanaka T."/>
            <person name="Naito K."/>
            <person name="Sushida H."/>
            <person name="Ike M."/>
            <person name="Tokuyasu K."/>
            <person name="Kitaoka M."/>
        </authorList>
    </citation>
    <scope>NUCLEOTIDE SEQUENCE [LARGE SCALE GENOMIC DNA]</scope>
    <source>
        <strain evidence="1 2">BS15</strain>
    </source>
</reference>
<organism evidence="1 2">
    <name type="scientific">Rhodotorula paludigena</name>
    <dbReference type="NCBI Taxonomy" id="86838"/>
    <lineage>
        <taxon>Eukaryota</taxon>
        <taxon>Fungi</taxon>
        <taxon>Dikarya</taxon>
        <taxon>Basidiomycota</taxon>
        <taxon>Pucciniomycotina</taxon>
        <taxon>Microbotryomycetes</taxon>
        <taxon>Sporidiobolales</taxon>
        <taxon>Sporidiobolaceae</taxon>
        <taxon>Rhodotorula</taxon>
    </lineage>
</organism>